<protein>
    <submittedName>
        <fullName evidence="2">Uncharacterized protein</fullName>
    </submittedName>
</protein>
<reference evidence="2" key="1">
    <citation type="submission" date="2014-09" db="EMBL/GenBank/DDBJ databases">
        <authorList>
            <person name="Magalhaes I.L.F."/>
            <person name="Oliveira U."/>
            <person name="Santos F.R."/>
            <person name="Vidigal T.H.D.A."/>
            <person name="Brescovit A.D."/>
            <person name="Santos A.J."/>
        </authorList>
    </citation>
    <scope>NUCLEOTIDE SEQUENCE</scope>
    <source>
        <tissue evidence="2">Shoot tissue taken approximately 20 cm above the soil surface</tissue>
    </source>
</reference>
<evidence type="ECO:0000256" key="1">
    <source>
        <dbReference type="SAM" id="MobiDB-lite"/>
    </source>
</evidence>
<accession>A0A0A8ZN46</accession>
<name>A0A0A8ZN46_ARUDO</name>
<evidence type="ECO:0000313" key="2">
    <source>
        <dbReference type="EMBL" id="JAD38140.1"/>
    </source>
</evidence>
<dbReference type="AlphaFoldDB" id="A0A0A8ZN46"/>
<feature type="compositionally biased region" description="Low complexity" evidence="1">
    <location>
        <begin position="10"/>
        <end position="23"/>
    </location>
</feature>
<proteinExistence type="predicted"/>
<feature type="region of interest" description="Disordered" evidence="1">
    <location>
        <begin position="1"/>
        <end position="38"/>
    </location>
</feature>
<dbReference type="EMBL" id="GBRH01259755">
    <property type="protein sequence ID" value="JAD38140.1"/>
    <property type="molecule type" value="Transcribed_RNA"/>
</dbReference>
<sequence>MGAAAMPRSATHAPLLPAAARATPYRRAHHNAPPSSAPLLAVRVHPGVPGLTAPACRLHAASSPKYCHSRCWP</sequence>
<organism evidence="2">
    <name type="scientific">Arundo donax</name>
    <name type="common">Giant reed</name>
    <name type="synonym">Donax arundinaceus</name>
    <dbReference type="NCBI Taxonomy" id="35708"/>
    <lineage>
        <taxon>Eukaryota</taxon>
        <taxon>Viridiplantae</taxon>
        <taxon>Streptophyta</taxon>
        <taxon>Embryophyta</taxon>
        <taxon>Tracheophyta</taxon>
        <taxon>Spermatophyta</taxon>
        <taxon>Magnoliopsida</taxon>
        <taxon>Liliopsida</taxon>
        <taxon>Poales</taxon>
        <taxon>Poaceae</taxon>
        <taxon>PACMAD clade</taxon>
        <taxon>Arundinoideae</taxon>
        <taxon>Arundineae</taxon>
        <taxon>Arundo</taxon>
    </lineage>
</organism>
<reference evidence="2" key="2">
    <citation type="journal article" date="2015" name="Data Brief">
        <title>Shoot transcriptome of the giant reed, Arundo donax.</title>
        <authorList>
            <person name="Barrero R.A."/>
            <person name="Guerrero F.D."/>
            <person name="Moolhuijzen P."/>
            <person name="Goolsby J.A."/>
            <person name="Tidwell J."/>
            <person name="Bellgard S.E."/>
            <person name="Bellgard M.I."/>
        </authorList>
    </citation>
    <scope>NUCLEOTIDE SEQUENCE</scope>
    <source>
        <tissue evidence="2">Shoot tissue taken approximately 20 cm above the soil surface</tissue>
    </source>
</reference>